<organism evidence="2 3">
    <name type="scientific">Methanosarcina lacustris Z-7289</name>
    <dbReference type="NCBI Taxonomy" id="1434111"/>
    <lineage>
        <taxon>Archaea</taxon>
        <taxon>Methanobacteriati</taxon>
        <taxon>Methanobacteriota</taxon>
        <taxon>Stenosarchaea group</taxon>
        <taxon>Methanomicrobia</taxon>
        <taxon>Methanosarcinales</taxon>
        <taxon>Methanosarcinaceae</taxon>
        <taxon>Methanosarcina</taxon>
    </lineage>
</organism>
<keyword evidence="3" id="KW-1185">Reference proteome</keyword>
<dbReference type="Proteomes" id="UP000033072">
    <property type="component" value="Chromosome"/>
</dbReference>
<proteinExistence type="predicted"/>
<dbReference type="AlphaFoldDB" id="A0A0E3S3L3"/>
<gene>
    <name evidence="2" type="ORF">MSLAZ_1520</name>
</gene>
<name>A0A0E3S3L3_9EURY</name>
<evidence type="ECO:0000313" key="2">
    <source>
        <dbReference type="EMBL" id="AKB74781.1"/>
    </source>
</evidence>
<evidence type="ECO:0000256" key="1">
    <source>
        <dbReference type="SAM" id="Phobius"/>
    </source>
</evidence>
<keyword evidence="1" id="KW-0812">Transmembrane</keyword>
<protein>
    <submittedName>
        <fullName evidence="2">Uncharacterized protein</fullName>
    </submittedName>
</protein>
<keyword evidence="1" id="KW-0472">Membrane</keyword>
<dbReference type="HOGENOM" id="CLU_2581436_0_0_2"/>
<reference evidence="2 3" key="1">
    <citation type="submission" date="2014-07" db="EMBL/GenBank/DDBJ databases">
        <title>Methanogenic archaea and the global carbon cycle.</title>
        <authorList>
            <person name="Henriksen J.R."/>
            <person name="Luke J."/>
            <person name="Reinhart S."/>
            <person name="Benedict M.N."/>
            <person name="Youngblut N.D."/>
            <person name="Metcalf M.E."/>
            <person name="Whitaker R.J."/>
            <person name="Metcalf W.W."/>
        </authorList>
    </citation>
    <scope>NUCLEOTIDE SEQUENCE [LARGE SCALE GENOMIC DNA]</scope>
    <source>
        <strain evidence="2 3">Z-7289</strain>
    </source>
</reference>
<dbReference type="KEGG" id="mls:MSLAZ_1520"/>
<dbReference type="PATRIC" id="fig|1434111.4.peg.1984"/>
<keyword evidence="1" id="KW-1133">Transmembrane helix</keyword>
<feature type="transmembrane region" description="Helical" evidence="1">
    <location>
        <begin position="34"/>
        <end position="50"/>
    </location>
</feature>
<dbReference type="EMBL" id="CP009515">
    <property type="protein sequence ID" value="AKB74781.1"/>
    <property type="molecule type" value="Genomic_DNA"/>
</dbReference>
<evidence type="ECO:0000313" key="3">
    <source>
        <dbReference type="Proteomes" id="UP000033072"/>
    </source>
</evidence>
<accession>A0A0E3S3L3</accession>
<sequence>MYLFFSPKSENTSIFRKNGNRFKNVPSGKTHDKINIVVLFLILLSLFSFLERSILPFPDSYLESRRIVLFSLAYLLGLSI</sequence>